<dbReference type="PANTHER" id="PTHR11008:SF39">
    <property type="entry name" value="CIRCADIAN CLOCK-CONTROLLED PROTEIN-LIKE PROTEIN"/>
    <property type="match status" value="1"/>
</dbReference>
<evidence type="ECO:0000313" key="5">
    <source>
        <dbReference type="Proteomes" id="UP000694846"/>
    </source>
</evidence>
<evidence type="ECO:0000313" key="6">
    <source>
        <dbReference type="RefSeq" id="XP_025415711.1"/>
    </source>
</evidence>
<dbReference type="GO" id="GO:0005615">
    <property type="term" value="C:extracellular space"/>
    <property type="evidence" value="ECO:0007669"/>
    <property type="project" value="TreeGrafter"/>
</dbReference>
<dbReference type="Pfam" id="PF06585">
    <property type="entry name" value="JHBP"/>
    <property type="match status" value="1"/>
</dbReference>
<keyword evidence="5" id="KW-1185">Reference proteome</keyword>
<dbReference type="InterPro" id="IPR038606">
    <property type="entry name" value="To_sf"/>
</dbReference>
<keyword evidence="2" id="KW-0090">Biological rhythms</keyword>
<keyword evidence="1 4" id="KW-0732">Signal</keyword>
<sequence length="260" mass="29984">MANSNYNLCFLALILFTTNIRSENDLHNHTHLEKLPLLRKCHRSDPDLNNCIKEAIEDLRPYLAKGIPELFIPSCEPLYIPEIVMNQGNINSVGVQSTYRNIRVYGPSEFVLKTLKVDLEKMRIRIKLQLPYLRMTANYSIIGNILMLPINASGISEGNYTNIEANIFVQCNTFKFHNKKHFNVREVAIDFNIGHASVYFSDLFPGDSELALEMNNFLNDNWIPVSLEFKPILEETIGNMFKKFANKLYHKYPVDDILPI</sequence>
<dbReference type="SMART" id="SM00700">
    <property type="entry name" value="JHBP"/>
    <property type="match status" value="1"/>
</dbReference>
<reference evidence="6 7" key="1">
    <citation type="submission" date="2025-04" db="UniProtKB">
        <authorList>
            <consortium name="RefSeq"/>
        </authorList>
    </citation>
    <scope>IDENTIFICATION</scope>
    <source>
        <tissue evidence="6 7">Whole body</tissue>
    </source>
</reference>
<dbReference type="RefSeq" id="XP_025415711.1">
    <property type="nucleotide sequence ID" value="XM_025559926.1"/>
</dbReference>
<dbReference type="PANTHER" id="PTHR11008">
    <property type="entry name" value="PROTEIN TAKEOUT-LIKE PROTEIN"/>
    <property type="match status" value="1"/>
</dbReference>
<evidence type="ECO:0000256" key="2">
    <source>
        <dbReference type="ARBA" id="ARBA00023108"/>
    </source>
</evidence>
<organism evidence="5 6">
    <name type="scientific">Sipha flava</name>
    <name type="common">yellow sugarcane aphid</name>
    <dbReference type="NCBI Taxonomy" id="143950"/>
    <lineage>
        <taxon>Eukaryota</taxon>
        <taxon>Metazoa</taxon>
        <taxon>Ecdysozoa</taxon>
        <taxon>Arthropoda</taxon>
        <taxon>Hexapoda</taxon>
        <taxon>Insecta</taxon>
        <taxon>Pterygota</taxon>
        <taxon>Neoptera</taxon>
        <taxon>Paraneoptera</taxon>
        <taxon>Hemiptera</taxon>
        <taxon>Sternorrhyncha</taxon>
        <taxon>Aphidomorpha</taxon>
        <taxon>Aphidoidea</taxon>
        <taxon>Aphididae</taxon>
        <taxon>Sipha</taxon>
    </lineage>
</organism>
<dbReference type="AlphaFoldDB" id="A0A8B8FZD7"/>
<dbReference type="GO" id="GO:0007623">
    <property type="term" value="P:circadian rhythm"/>
    <property type="evidence" value="ECO:0007669"/>
    <property type="project" value="UniProtKB-ARBA"/>
</dbReference>
<name>A0A8B8FZD7_9HEMI</name>
<gene>
    <name evidence="6 7" type="primary">LOC112687296</name>
</gene>
<dbReference type="Gene3D" id="3.15.10.30">
    <property type="entry name" value="Haemolymph juvenile hormone binding protein"/>
    <property type="match status" value="1"/>
</dbReference>
<evidence type="ECO:0000256" key="3">
    <source>
        <dbReference type="ARBA" id="ARBA00060902"/>
    </source>
</evidence>
<comment type="similarity">
    <text evidence="3">Belongs to the TO family.</text>
</comment>
<dbReference type="GeneID" id="112687296"/>
<feature type="chain" id="PRO_5044666580" evidence="4">
    <location>
        <begin position="23"/>
        <end position="260"/>
    </location>
</feature>
<dbReference type="InterPro" id="IPR010562">
    <property type="entry name" value="Haemolymph_juvenile_hormone-bd"/>
</dbReference>
<evidence type="ECO:0000313" key="7">
    <source>
        <dbReference type="RefSeq" id="XP_025415712.1"/>
    </source>
</evidence>
<evidence type="ECO:0000256" key="4">
    <source>
        <dbReference type="SAM" id="SignalP"/>
    </source>
</evidence>
<dbReference type="FunFam" id="3.15.10.30:FF:000001">
    <property type="entry name" value="Takeout-like protein 1"/>
    <property type="match status" value="1"/>
</dbReference>
<dbReference type="Proteomes" id="UP000694846">
    <property type="component" value="Unplaced"/>
</dbReference>
<evidence type="ECO:0000256" key="1">
    <source>
        <dbReference type="ARBA" id="ARBA00022729"/>
    </source>
</evidence>
<accession>A0A8B8FZD7</accession>
<dbReference type="RefSeq" id="XP_025415712.1">
    <property type="nucleotide sequence ID" value="XM_025559927.1"/>
</dbReference>
<protein>
    <submittedName>
        <fullName evidence="6 7">Protein takeout-like</fullName>
    </submittedName>
</protein>
<proteinExistence type="inferred from homology"/>
<dbReference type="OrthoDB" id="8174700at2759"/>
<feature type="signal peptide" evidence="4">
    <location>
        <begin position="1"/>
        <end position="22"/>
    </location>
</feature>